<proteinExistence type="predicted"/>
<evidence type="ECO:0000256" key="1">
    <source>
        <dbReference type="SAM" id="Phobius"/>
    </source>
</evidence>
<comment type="caution">
    <text evidence="2">The sequence shown here is derived from an EMBL/GenBank/DDBJ whole genome shotgun (WGS) entry which is preliminary data.</text>
</comment>
<dbReference type="AlphaFoldDB" id="A0A553C5N7"/>
<keyword evidence="1" id="KW-1133">Transmembrane helix</keyword>
<protein>
    <submittedName>
        <fullName evidence="2">Uncharacterized protein</fullName>
    </submittedName>
</protein>
<evidence type="ECO:0000313" key="2">
    <source>
        <dbReference type="EMBL" id="TRX15825.1"/>
    </source>
</evidence>
<name>A0A553C5N7_9FLAO</name>
<organism evidence="2 3">
    <name type="scientific">Flavobacterium franklandianum</name>
    <dbReference type="NCBI Taxonomy" id="2594430"/>
    <lineage>
        <taxon>Bacteria</taxon>
        <taxon>Pseudomonadati</taxon>
        <taxon>Bacteroidota</taxon>
        <taxon>Flavobacteriia</taxon>
        <taxon>Flavobacteriales</taxon>
        <taxon>Flavobacteriaceae</taxon>
        <taxon>Flavobacterium</taxon>
    </lineage>
</organism>
<reference evidence="2 3" key="1">
    <citation type="submission" date="2019-07" db="EMBL/GenBank/DDBJ databases">
        <title>Novel species of Flavobacterium.</title>
        <authorList>
            <person name="Liu Q."/>
            <person name="Xin Y.-H."/>
        </authorList>
    </citation>
    <scope>NUCLEOTIDE SEQUENCE [LARGE SCALE GENOMIC DNA]</scope>
    <source>
        <strain evidence="2 3">LB3P56</strain>
    </source>
</reference>
<dbReference type="RefSeq" id="WP_144072204.1">
    <property type="nucleotide sequence ID" value="NZ_VJZR01000036.1"/>
</dbReference>
<sequence>MKILHNQSQLNKILFLGIAYIIIGLLSLLTSSKIFLSGFIGIGIIFIAQYFYNKNRAYVILTENSIMSNGIFKKEIEIKNVKSIKYFAGDYIVKSAEKEIVIDTNLVDKESQSNLKNYFENLKLEK</sequence>
<feature type="transmembrane region" description="Helical" evidence="1">
    <location>
        <begin position="34"/>
        <end position="52"/>
    </location>
</feature>
<keyword evidence="1" id="KW-0812">Transmembrane</keyword>
<accession>A0A553C5N7</accession>
<dbReference type="Proteomes" id="UP000318585">
    <property type="component" value="Unassembled WGS sequence"/>
</dbReference>
<dbReference type="OrthoDB" id="1452529at2"/>
<dbReference type="EMBL" id="VJZR01000036">
    <property type="protein sequence ID" value="TRX15825.1"/>
    <property type="molecule type" value="Genomic_DNA"/>
</dbReference>
<evidence type="ECO:0000313" key="3">
    <source>
        <dbReference type="Proteomes" id="UP000318585"/>
    </source>
</evidence>
<keyword evidence="1" id="KW-0472">Membrane</keyword>
<keyword evidence="3" id="KW-1185">Reference proteome</keyword>
<feature type="transmembrane region" description="Helical" evidence="1">
    <location>
        <begin position="12"/>
        <end position="28"/>
    </location>
</feature>
<gene>
    <name evidence="2" type="ORF">FNW17_16165</name>
</gene>